<dbReference type="GO" id="GO:0015628">
    <property type="term" value="P:protein secretion by the type II secretion system"/>
    <property type="evidence" value="ECO:0007669"/>
    <property type="project" value="InterPro"/>
</dbReference>
<evidence type="ECO:0000313" key="2">
    <source>
        <dbReference type="EMBL" id="RBP38879.1"/>
    </source>
</evidence>
<gene>
    <name evidence="2" type="ORF">DFR37_106174</name>
</gene>
<sequence>MNIRPQSPQSTQAAIWRQQLNTLKLQAAAWWNERTQQERTLLRAGSIVVAMALVWTLGLKPALDSIAQSRELLPRLHANAAQVDALVLEAQALQRMQSGKIDAASLSQALRTSLQRSGLEDSSTLNEIRVSGGDSSQQWEITLLDASAERVMQWLAGLPYLLQLQTQTVELARANTDGRDRPGHVSGRIVVHQPAKPAP</sequence>
<dbReference type="AlphaFoldDB" id="A0A366H9E0"/>
<evidence type="ECO:0000256" key="1">
    <source>
        <dbReference type="SAM" id="MobiDB-lite"/>
    </source>
</evidence>
<reference evidence="2 3" key="1">
    <citation type="submission" date="2018-06" db="EMBL/GenBank/DDBJ databases">
        <title>Genomic Encyclopedia of Type Strains, Phase IV (KMG-IV): sequencing the most valuable type-strain genomes for metagenomic binning, comparative biology and taxonomic classification.</title>
        <authorList>
            <person name="Goeker M."/>
        </authorList>
    </citation>
    <scope>NUCLEOTIDE SEQUENCE [LARGE SCALE GENOMIC DNA]</scope>
    <source>
        <strain evidence="2 3">DSM 25520</strain>
    </source>
</reference>
<dbReference type="InterPro" id="IPR007690">
    <property type="entry name" value="T2SS_GspM"/>
</dbReference>
<dbReference type="RefSeq" id="WP_170139908.1">
    <property type="nucleotide sequence ID" value="NZ_JACCEU010000007.1"/>
</dbReference>
<proteinExistence type="predicted"/>
<protein>
    <submittedName>
        <fullName evidence="2">General secretion pathway protein M</fullName>
    </submittedName>
</protein>
<feature type="region of interest" description="Disordered" evidence="1">
    <location>
        <begin position="176"/>
        <end position="199"/>
    </location>
</feature>
<name>A0A366H9E0_9BURK</name>
<comment type="caution">
    <text evidence="2">The sequence shown here is derived from an EMBL/GenBank/DDBJ whole genome shotgun (WGS) entry which is preliminary data.</text>
</comment>
<dbReference type="Proteomes" id="UP000253628">
    <property type="component" value="Unassembled WGS sequence"/>
</dbReference>
<organism evidence="2 3">
    <name type="scientific">Eoetvoesiella caeni</name>
    <dbReference type="NCBI Taxonomy" id="645616"/>
    <lineage>
        <taxon>Bacteria</taxon>
        <taxon>Pseudomonadati</taxon>
        <taxon>Pseudomonadota</taxon>
        <taxon>Betaproteobacteria</taxon>
        <taxon>Burkholderiales</taxon>
        <taxon>Alcaligenaceae</taxon>
        <taxon>Eoetvoesiella</taxon>
    </lineage>
</organism>
<keyword evidence="3" id="KW-1185">Reference proteome</keyword>
<dbReference type="GO" id="GO:0015627">
    <property type="term" value="C:type II protein secretion system complex"/>
    <property type="evidence" value="ECO:0007669"/>
    <property type="project" value="InterPro"/>
</dbReference>
<dbReference type="Pfam" id="PF04612">
    <property type="entry name" value="T2SSM"/>
    <property type="match status" value="1"/>
</dbReference>
<accession>A0A366H9E0</accession>
<evidence type="ECO:0000313" key="3">
    <source>
        <dbReference type="Proteomes" id="UP000253628"/>
    </source>
</evidence>
<dbReference type="EMBL" id="QNRQ01000006">
    <property type="protein sequence ID" value="RBP38879.1"/>
    <property type="molecule type" value="Genomic_DNA"/>
</dbReference>